<evidence type="ECO:0000256" key="6">
    <source>
        <dbReference type="SAM" id="MobiDB-lite"/>
    </source>
</evidence>
<protein>
    <submittedName>
        <fullName evidence="11">Uncharacterized protein</fullName>
    </submittedName>
</protein>
<keyword evidence="3 7" id="KW-0812">Transmembrane</keyword>
<feature type="transmembrane region" description="Helical" evidence="7">
    <location>
        <begin position="614"/>
        <end position="638"/>
    </location>
</feature>
<dbReference type="Pfam" id="PF23188">
    <property type="entry name" value="THU_Piezo1"/>
    <property type="match status" value="1"/>
</dbReference>
<feature type="transmembrane region" description="Helical" evidence="7">
    <location>
        <begin position="1289"/>
        <end position="1312"/>
    </location>
</feature>
<dbReference type="InterPro" id="IPR031334">
    <property type="entry name" value="Piezo_cap_dom"/>
</dbReference>
<feature type="compositionally biased region" description="Basic and acidic residues" evidence="6">
    <location>
        <begin position="394"/>
        <end position="418"/>
    </location>
</feature>
<evidence type="ECO:0000256" key="5">
    <source>
        <dbReference type="ARBA" id="ARBA00023136"/>
    </source>
</evidence>
<evidence type="ECO:0000256" key="3">
    <source>
        <dbReference type="ARBA" id="ARBA00022692"/>
    </source>
</evidence>
<reference evidence="11" key="1">
    <citation type="submission" date="2020-05" db="UniProtKB">
        <authorList>
            <consortium name="EnsemblMetazoa"/>
        </authorList>
    </citation>
    <scope>IDENTIFICATION</scope>
    <source>
        <strain evidence="11">Aabys</strain>
    </source>
</reference>
<dbReference type="PANTHER" id="PTHR13167:SF25">
    <property type="entry name" value="PIEZO-TYPE MECHANOSENSITIVE ION CHANNEL COMPONENT"/>
    <property type="match status" value="1"/>
</dbReference>
<feature type="transmembrane region" description="Helical" evidence="7">
    <location>
        <begin position="851"/>
        <end position="871"/>
    </location>
</feature>
<dbReference type="InterPro" id="IPR027272">
    <property type="entry name" value="Piezo"/>
</dbReference>
<name>A0A1I8N7E6_MUSDO</name>
<evidence type="ECO:0000259" key="8">
    <source>
        <dbReference type="Pfam" id="PF12166"/>
    </source>
</evidence>
<keyword evidence="5 7" id="KW-0472">Membrane</keyword>
<accession>A0A1I8N7E6</accession>
<dbReference type="GO" id="GO:0050982">
    <property type="term" value="P:detection of mechanical stimulus"/>
    <property type="evidence" value="ECO:0007669"/>
    <property type="project" value="TreeGrafter"/>
</dbReference>
<dbReference type="VEuPathDB" id="VectorBase:MDOMA2_004067"/>
<feature type="transmembrane region" description="Helical" evidence="7">
    <location>
        <begin position="877"/>
        <end position="896"/>
    </location>
</feature>
<comment type="subcellular location">
    <subcellularLocation>
        <location evidence="1">Membrane</location>
        <topology evidence="1">Multi-pass membrane protein</topology>
    </subcellularLocation>
</comment>
<feature type="region of interest" description="Disordered" evidence="6">
    <location>
        <begin position="394"/>
        <end position="463"/>
    </location>
</feature>
<dbReference type="PANTHER" id="PTHR13167">
    <property type="entry name" value="PIEZO-TYPE MECHANOSENSITIVE ION CHANNEL COMPONENT"/>
    <property type="match status" value="1"/>
</dbReference>
<feature type="region of interest" description="Disordered" evidence="6">
    <location>
        <begin position="178"/>
        <end position="278"/>
    </location>
</feature>
<dbReference type="VEuPathDB" id="VectorBase:MDOMA2_014285"/>
<feature type="region of interest" description="Disordered" evidence="6">
    <location>
        <begin position="127"/>
        <end position="162"/>
    </location>
</feature>
<keyword evidence="4 7" id="KW-1133">Transmembrane helix</keyword>
<feature type="compositionally biased region" description="Low complexity" evidence="6">
    <location>
        <begin position="189"/>
        <end position="198"/>
    </location>
</feature>
<feature type="transmembrane region" description="Helical" evidence="7">
    <location>
        <begin position="664"/>
        <end position="682"/>
    </location>
</feature>
<evidence type="ECO:0000313" key="11">
    <source>
        <dbReference type="EnsemblMetazoa" id="MDOA012344-PA"/>
    </source>
</evidence>
<feature type="transmembrane region" description="Helical" evidence="7">
    <location>
        <begin position="780"/>
        <end position="802"/>
    </location>
</feature>
<feature type="domain" description="Piezo transmembrane helical unit" evidence="9">
    <location>
        <begin position="570"/>
        <end position="689"/>
    </location>
</feature>
<feature type="region of interest" description="Disordered" evidence="6">
    <location>
        <begin position="15"/>
        <end position="62"/>
    </location>
</feature>
<dbReference type="eggNOG" id="KOG1893">
    <property type="taxonomic scope" value="Eukaryota"/>
</dbReference>
<feature type="transmembrane region" description="Helical" evidence="7">
    <location>
        <begin position="993"/>
        <end position="1017"/>
    </location>
</feature>
<feature type="compositionally biased region" description="Polar residues" evidence="6">
    <location>
        <begin position="178"/>
        <end position="188"/>
    </location>
</feature>
<dbReference type="STRING" id="7370.A0A1I8N7E6"/>
<comment type="similarity">
    <text evidence="2">Belongs to the PIEZO (TC 1.A.75) family.</text>
</comment>
<feature type="compositionally biased region" description="Polar residues" evidence="6">
    <location>
        <begin position="208"/>
        <end position="230"/>
    </location>
</feature>
<feature type="domain" description="Piezo THU9 and anchor" evidence="10">
    <location>
        <begin position="778"/>
        <end position="1015"/>
    </location>
</feature>
<evidence type="ECO:0000259" key="9">
    <source>
        <dbReference type="Pfam" id="PF23188"/>
    </source>
</evidence>
<feature type="compositionally biased region" description="Basic residues" evidence="6">
    <location>
        <begin position="243"/>
        <end position="253"/>
    </location>
</feature>
<proteinExistence type="inferred from homology"/>
<evidence type="ECO:0000256" key="1">
    <source>
        <dbReference type="ARBA" id="ARBA00004141"/>
    </source>
</evidence>
<feature type="region of interest" description="Disordered" evidence="6">
    <location>
        <begin position="707"/>
        <end position="737"/>
    </location>
</feature>
<dbReference type="Pfam" id="PF24874">
    <property type="entry name" value="Piezo_THU9_anchor"/>
    <property type="match status" value="1"/>
</dbReference>
<feature type="compositionally biased region" description="Polar residues" evidence="6">
    <location>
        <begin position="138"/>
        <end position="156"/>
    </location>
</feature>
<dbReference type="GO" id="GO:0005886">
    <property type="term" value="C:plasma membrane"/>
    <property type="evidence" value="ECO:0007669"/>
    <property type="project" value="TreeGrafter"/>
</dbReference>
<organism evidence="11">
    <name type="scientific">Musca domestica</name>
    <name type="common">House fly</name>
    <dbReference type="NCBI Taxonomy" id="7370"/>
    <lineage>
        <taxon>Eukaryota</taxon>
        <taxon>Metazoa</taxon>
        <taxon>Ecdysozoa</taxon>
        <taxon>Arthropoda</taxon>
        <taxon>Hexapoda</taxon>
        <taxon>Insecta</taxon>
        <taxon>Pterygota</taxon>
        <taxon>Neoptera</taxon>
        <taxon>Endopterygota</taxon>
        <taxon>Diptera</taxon>
        <taxon>Brachycera</taxon>
        <taxon>Muscomorpha</taxon>
        <taxon>Muscoidea</taxon>
        <taxon>Muscidae</taxon>
        <taxon>Musca</taxon>
    </lineage>
</organism>
<dbReference type="Pfam" id="PF12166">
    <property type="entry name" value="Piezo_cap"/>
    <property type="match status" value="1"/>
</dbReference>
<evidence type="ECO:0000259" key="10">
    <source>
        <dbReference type="Pfam" id="PF24874"/>
    </source>
</evidence>
<feature type="compositionally biased region" description="Low complexity" evidence="6">
    <location>
        <begin position="45"/>
        <end position="60"/>
    </location>
</feature>
<dbReference type="GO" id="GO:0042391">
    <property type="term" value="P:regulation of membrane potential"/>
    <property type="evidence" value="ECO:0007669"/>
    <property type="project" value="TreeGrafter"/>
</dbReference>
<feature type="domain" description="Piezo non-specific cation channel cap" evidence="8">
    <location>
        <begin position="1053"/>
        <end position="1343"/>
    </location>
</feature>
<feature type="transmembrane region" description="Helical" evidence="7">
    <location>
        <begin position="577"/>
        <end position="602"/>
    </location>
</feature>
<dbReference type="EnsemblMetazoa" id="MDOA012344-RA">
    <property type="protein sequence ID" value="MDOA012344-PA"/>
    <property type="gene ID" value="MDOA012344"/>
</dbReference>
<dbReference type="VEuPathDB" id="VectorBase:MDOA012344"/>
<evidence type="ECO:0000256" key="4">
    <source>
        <dbReference type="ARBA" id="ARBA00022989"/>
    </source>
</evidence>
<feature type="transmembrane region" description="Helical" evidence="7">
    <location>
        <begin position="822"/>
        <end position="842"/>
    </location>
</feature>
<sequence>MSYGFRRTADYLMHTSSSQSCNDGSGYHTPSGEKYQNNKKDTQCSSASSSRNSSRSNSISDNEFDLQFSHEYEEIGVERPNINNTYTVLPQIEIEGMTPQPPTPSSEVMTMPLDGYLEAPRLSCYSQTHSDLSRPKYSRNNSEDGSSDVFITTTNPKPRPSPILLSVKTLQDDLNKSAASSMISSNFTRETSSSLRRNSSIRRRQSSVNAVSWNDNVSIQQPSTNSPTSKRTVDAEAEQVTMRRQRLLHRRHQSVGNAKYDIRGDEQSSQKASNRRRSSSLWWAQEEAVRRNAQRPCSWGPVGMDVFATDSSLMCNSSAVYPCDLRLLHGQFIEHGNPVYGSRPHKRKEIKLHPAAVRAGDYYMFEDIDDKFELDLITDSDGLFDNDNENITESEIKMNRRKTLYDESQKPRPQKDSLTDTAGPSTSKAGGGAAGGETPAKMPTMEPRQKTEVDSGEITEKDTEEDFEANPIIRLMEGFLVSLTIRLNRFSRNYRYVNKILEEEKKALKESNNLYMFNGRFSGRNAAAIFSLMKRNIASTELAFDEDDFTARDHNIIVEVLISAWYAILSNTDLICYIVVFINQIVNASLISLPLPLMIFLWGTLSLPRPTKTFWVTLIAYTQAIVLIKCIFQFKLIWTNYHYNLPNNPLGIEKLFGVEMIPDYATYDLLLLLVLFFHRFILKSHGLWKIDNYKTAMFQSEADEDRNSLNASNADGAEMNSTSDRRRSMGSDYASGSRESISATNELVKRVESFQRHKYLCGLSKFFHNLMHKARLPTDVYALMFLCDFINFFVLLFGFTAFSSKLSDGGVKTYLAENKVPVPFLIMLLVQFILIVIDRALYLRKALVFKIAFHFISVVGIHIWMFFVVPAVTERSFYASAPPIIFYIIKCFYLLLSSYQIKCGYPTRILGNFLTKSFSMINMISFKIYMVIPFLYELRTILDWLCTDTTMTLFDWLKMEDIFANIYSIKCLRQMETDFPAVRAQKKAAFMKLLMGGAVILFIVFLIWGPLTLFALFNAVGQSNVPTEVKVSLRISSYEPIYVTSTRESTYVFNDEMFSQMKNAYIKEREALSFLLNYDASDIAAIKLSGNSPTMWNIAPPDKMRLLDELNSNATLTVRLAYELTRTPPSKGQTGTVGSEITFQMNDTYAYRDTLKAMITGGPNDKNSTSNGTLIEAIIPNIVPKFIKVLNSADPIYVSALLVNTNNNFRDLGIKVHTNNYSFQWWEIADHCDDNHNNVVGSGGSNSLDDDDDDGIDKANEILKKLPLYDCNSGIVFYTFNDKKFPSTWTFITAGGIIGIYTTFVLVVSRFLKGFLGGQTRKIMYEDLPNVDRVLQLCLDIYLRNSCNC</sequence>
<evidence type="ECO:0000256" key="7">
    <source>
        <dbReference type="SAM" id="Phobius"/>
    </source>
</evidence>
<dbReference type="PROSITE" id="PS51257">
    <property type="entry name" value="PROKAR_LIPOPROTEIN"/>
    <property type="match status" value="1"/>
</dbReference>
<dbReference type="GO" id="GO:0005261">
    <property type="term" value="F:monoatomic cation channel activity"/>
    <property type="evidence" value="ECO:0007669"/>
    <property type="project" value="TreeGrafter"/>
</dbReference>
<dbReference type="InterPro" id="IPR056768">
    <property type="entry name" value="THU_Piezo"/>
</dbReference>
<dbReference type="InterPro" id="IPR056770">
    <property type="entry name" value="Piezo_THU9_anchor"/>
</dbReference>
<evidence type="ECO:0000256" key="2">
    <source>
        <dbReference type="ARBA" id="ARBA00007821"/>
    </source>
</evidence>
<feature type="compositionally biased region" description="Basic and acidic residues" evidence="6">
    <location>
        <begin position="447"/>
        <end position="461"/>
    </location>
</feature>
<dbReference type="GO" id="GO:0071260">
    <property type="term" value="P:cellular response to mechanical stimulus"/>
    <property type="evidence" value="ECO:0007669"/>
    <property type="project" value="TreeGrafter"/>
</dbReference>
<dbReference type="GO" id="GO:0008381">
    <property type="term" value="F:mechanosensitive monoatomic ion channel activity"/>
    <property type="evidence" value="ECO:0007669"/>
    <property type="project" value="InterPro"/>
</dbReference>